<evidence type="ECO:0000256" key="3">
    <source>
        <dbReference type="ARBA" id="ARBA00022679"/>
    </source>
</evidence>
<dbReference type="SUPFAM" id="SSF56204">
    <property type="entry name" value="Hect, E3 ligase catalytic domain"/>
    <property type="match status" value="1"/>
</dbReference>
<evidence type="ECO:0000256" key="2">
    <source>
        <dbReference type="ARBA" id="ARBA00012485"/>
    </source>
</evidence>
<dbReference type="GO" id="GO:0000209">
    <property type="term" value="P:protein polyubiquitination"/>
    <property type="evidence" value="ECO:0007669"/>
    <property type="project" value="InterPro"/>
</dbReference>
<dbReference type="GO" id="GO:0061630">
    <property type="term" value="F:ubiquitin protein ligase activity"/>
    <property type="evidence" value="ECO:0007669"/>
    <property type="project" value="UniProtKB-EC"/>
</dbReference>
<gene>
    <name evidence="7" type="ORF">KFE25_000506</name>
</gene>
<dbReference type="FunFam" id="3.30.2410.10:FF:000003">
    <property type="entry name" value="probable E3 ubiquitin-protein ligase HERC4 isoform X1"/>
    <property type="match status" value="1"/>
</dbReference>
<dbReference type="InterPro" id="IPR035983">
    <property type="entry name" value="Hect_E3_ubiquitin_ligase"/>
</dbReference>
<keyword evidence="8" id="KW-1185">Reference proteome</keyword>
<dbReference type="InterPro" id="IPR044611">
    <property type="entry name" value="E3A/B/C-like"/>
</dbReference>
<dbReference type="InterPro" id="IPR032353">
    <property type="entry name" value="AZUL"/>
</dbReference>
<dbReference type="EMBL" id="JAGTXO010000006">
    <property type="protein sequence ID" value="KAG8467190.1"/>
    <property type="molecule type" value="Genomic_DNA"/>
</dbReference>
<dbReference type="Proteomes" id="UP000751190">
    <property type="component" value="Unassembled WGS sequence"/>
</dbReference>
<dbReference type="Gene3D" id="3.90.1750.10">
    <property type="entry name" value="Hect, E3 ligase catalytic domains"/>
    <property type="match status" value="1"/>
</dbReference>
<name>A0A8J5XSP7_DIALT</name>
<dbReference type="PANTHER" id="PTHR45700">
    <property type="entry name" value="UBIQUITIN-PROTEIN LIGASE E3C"/>
    <property type="match status" value="1"/>
</dbReference>
<evidence type="ECO:0000256" key="4">
    <source>
        <dbReference type="ARBA" id="ARBA00022786"/>
    </source>
</evidence>
<dbReference type="AlphaFoldDB" id="A0A8J5XSP7"/>
<dbReference type="OrthoDB" id="5981550at2759"/>
<dbReference type="Gene3D" id="3.30.2410.10">
    <property type="entry name" value="Hect, E3 ligase catalytic domain"/>
    <property type="match status" value="1"/>
</dbReference>
<comment type="catalytic activity">
    <reaction evidence="1">
        <text>S-ubiquitinyl-[E2 ubiquitin-conjugating enzyme]-L-cysteine + [acceptor protein]-L-lysine = [E2 ubiquitin-conjugating enzyme]-L-cysteine + N(6)-ubiquitinyl-[acceptor protein]-L-lysine.</text>
        <dbReference type="EC" id="2.3.2.26"/>
    </reaction>
</comment>
<evidence type="ECO:0000256" key="1">
    <source>
        <dbReference type="ARBA" id="ARBA00000885"/>
    </source>
</evidence>
<dbReference type="CDD" id="cd00078">
    <property type="entry name" value="HECTc"/>
    <property type="match status" value="1"/>
</dbReference>
<accession>A0A8J5XSP7</accession>
<evidence type="ECO:0000313" key="8">
    <source>
        <dbReference type="Proteomes" id="UP000751190"/>
    </source>
</evidence>
<dbReference type="SMART" id="SM00119">
    <property type="entry name" value="HECTc"/>
    <property type="match status" value="1"/>
</dbReference>
<dbReference type="Pfam" id="PF00632">
    <property type="entry name" value="HECT"/>
    <property type="match status" value="1"/>
</dbReference>
<feature type="active site" description="Glycyl thioester intermediate" evidence="5">
    <location>
        <position position="687"/>
    </location>
</feature>
<proteinExistence type="predicted"/>
<dbReference type="InterPro" id="IPR042556">
    <property type="entry name" value="AZUL_sf"/>
</dbReference>
<dbReference type="EC" id="2.3.2.26" evidence="2"/>
<dbReference type="Pfam" id="PF16558">
    <property type="entry name" value="AZUL"/>
    <property type="match status" value="1"/>
</dbReference>
<reference evidence="7" key="1">
    <citation type="submission" date="2021-05" db="EMBL/GenBank/DDBJ databases">
        <title>The genome of the haptophyte Pavlova lutheri (Diacronema luteri, Pavlovales) - a model for lipid biosynthesis in eukaryotic algae.</title>
        <authorList>
            <person name="Hulatt C.J."/>
            <person name="Posewitz M.C."/>
        </authorList>
    </citation>
    <scope>NUCLEOTIDE SEQUENCE</scope>
    <source>
        <strain evidence="7">NIVA-4/92</strain>
    </source>
</reference>
<evidence type="ECO:0000259" key="6">
    <source>
        <dbReference type="PROSITE" id="PS50237"/>
    </source>
</evidence>
<keyword evidence="4 5" id="KW-0833">Ubl conjugation pathway</keyword>
<sequence length="719" mass="78543">MVETKGEAQRTVQRYFAQLTTGCGRPTGCHTRRCASCRASAGPLDANIAAVCALELAQQADHAFCEDARGYLDMEFVAHTIDAAQPAETAARALAAVTATAFASPRLLELSFPSAAGVAPADAPRTGGAGLDWAQLEAFWACVASATAAASPAGHGAEGVDVVDATLAAVRALLGGVTADEPMGAVAPVGPRALAILLSCPALVEPQHHETILAKAYSLVEILGSDERAALVAEWAQAPQAQLRHAVRCAHEFIIIAVLENSLSDPIDEPVANAVGALGLLYAASEGSAHALEFSAFTNDAINAELAADETLLRQDHRRWQQANVFSLCAHAFVLEPAAKASVLKLSSMDQMSSEFEGAFFRSMFTRSMHSPFLLLRVRRDHLIRDSLHQLAARAAELKKPLKVHFIGEEGVDEGGVQKEFFHLVVRQLFDPVWGMFIQDDTTREFWFNQNSFESNREFELIGTLIGLAIYNSVILDVRFPHVVYKKLTRRPCGFADLARAFPALAHGLQQVLEHAGDVRELCLTFAVSHEVYGERKVVELIPNGAEVEVTNDNCREYVDKYAEHVLHTSIARQFQAFNTGFSAVCGGPALELFRWEELELLICGNPNLDFEALQRATVYDDGFSAVHPTIELFWEVLHGLEIELKRRFLIFSTGSDRVPINGLGSLQFVISRHGSDESRLPSAHTCFNHLLLPEYKTAEVMRKQLLMAIQDTEGFHIV</sequence>
<dbReference type="InterPro" id="IPR000569">
    <property type="entry name" value="HECT_dom"/>
</dbReference>
<keyword evidence="3" id="KW-0808">Transferase</keyword>
<evidence type="ECO:0000256" key="5">
    <source>
        <dbReference type="PROSITE-ProRule" id="PRU00104"/>
    </source>
</evidence>
<organism evidence="7 8">
    <name type="scientific">Diacronema lutheri</name>
    <name type="common">Unicellular marine alga</name>
    <name type="synonym">Monochrysis lutheri</name>
    <dbReference type="NCBI Taxonomy" id="2081491"/>
    <lineage>
        <taxon>Eukaryota</taxon>
        <taxon>Haptista</taxon>
        <taxon>Haptophyta</taxon>
        <taxon>Pavlovophyceae</taxon>
        <taxon>Pavlovales</taxon>
        <taxon>Pavlovaceae</taxon>
        <taxon>Diacronema</taxon>
    </lineage>
</organism>
<comment type="caution">
    <text evidence="7">The sequence shown here is derived from an EMBL/GenBank/DDBJ whole genome shotgun (WGS) entry which is preliminary data.</text>
</comment>
<feature type="domain" description="HECT" evidence="6">
    <location>
        <begin position="394"/>
        <end position="719"/>
    </location>
</feature>
<protein>
    <recommendedName>
        <fullName evidence="2">HECT-type E3 ubiquitin transferase</fullName>
        <ecNumber evidence="2">2.3.2.26</ecNumber>
    </recommendedName>
</protein>
<dbReference type="Gene3D" id="3.30.2160.10">
    <property type="entry name" value="Hect, E3 ligase catalytic domain"/>
    <property type="match status" value="1"/>
</dbReference>
<dbReference type="PROSITE" id="PS50237">
    <property type="entry name" value="HECT"/>
    <property type="match status" value="1"/>
</dbReference>
<evidence type="ECO:0000313" key="7">
    <source>
        <dbReference type="EMBL" id="KAG8467190.1"/>
    </source>
</evidence>
<dbReference type="Gene3D" id="6.10.130.10">
    <property type="entry name" value="Ubiquitin-protein ligase E3A, N-terminal zinc-binding domain (AZUL)"/>
    <property type="match status" value="1"/>
</dbReference>
<dbReference type="OMA" id="RSICESF"/>
<dbReference type="PANTHER" id="PTHR45700:SF8">
    <property type="entry name" value="HECT-TYPE E3 UBIQUITIN TRANSFERASE"/>
    <property type="match status" value="1"/>
</dbReference>